<feature type="non-terminal residue" evidence="1">
    <location>
        <position position="50"/>
    </location>
</feature>
<feature type="non-terminal residue" evidence="1">
    <location>
        <position position="1"/>
    </location>
</feature>
<dbReference type="EMBL" id="UINC01090834">
    <property type="protein sequence ID" value="SVC43116.1"/>
    <property type="molecule type" value="Genomic_DNA"/>
</dbReference>
<accession>A0A382M2L8</accession>
<sequence length="50" mass="5500">VYLASRRIYASSCQTRNLVPQRSMAKLAAPLKAEMLRSTTSGAALHRARP</sequence>
<name>A0A382M2L8_9ZZZZ</name>
<dbReference type="AlphaFoldDB" id="A0A382M2L8"/>
<proteinExistence type="predicted"/>
<protein>
    <submittedName>
        <fullName evidence="1">Uncharacterized protein</fullName>
    </submittedName>
</protein>
<organism evidence="1">
    <name type="scientific">marine metagenome</name>
    <dbReference type="NCBI Taxonomy" id="408172"/>
    <lineage>
        <taxon>unclassified sequences</taxon>
        <taxon>metagenomes</taxon>
        <taxon>ecological metagenomes</taxon>
    </lineage>
</organism>
<evidence type="ECO:0000313" key="1">
    <source>
        <dbReference type="EMBL" id="SVC43116.1"/>
    </source>
</evidence>
<gene>
    <name evidence="1" type="ORF">METZ01_LOCUS295970</name>
</gene>
<reference evidence="1" key="1">
    <citation type="submission" date="2018-05" db="EMBL/GenBank/DDBJ databases">
        <authorList>
            <person name="Lanie J.A."/>
            <person name="Ng W.-L."/>
            <person name="Kazmierczak K.M."/>
            <person name="Andrzejewski T.M."/>
            <person name="Davidsen T.M."/>
            <person name="Wayne K.J."/>
            <person name="Tettelin H."/>
            <person name="Glass J.I."/>
            <person name="Rusch D."/>
            <person name="Podicherti R."/>
            <person name="Tsui H.-C.T."/>
            <person name="Winkler M.E."/>
        </authorList>
    </citation>
    <scope>NUCLEOTIDE SEQUENCE</scope>
</reference>